<feature type="region of interest" description="Disordered" evidence="1">
    <location>
        <begin position="147"/>
        <end position="171"/>
    </location>
</feature>
<feature type="compositionally biased region" description="Polar residues" evidence="1">
    <location>
        <begin position="10"/>
        <end position="26"/>
    </location>
</feature>
<keyword evidence="3" id="KW-1185">Reference proteome</keyword>
<sequence length="300" mass="33601">MVYLLPKNTPHATSDVSDSRCNSPARQTHAPGTMDPRPRGSWQMSPGTTPVSWLCATFSCSSFRIRRISPGSDPRSLLKLTSNTVNSVRFPICGVRQSVRLSFIRISSFKVPPIFPMLAGIHPPKLLFARTKTETGELPRLAGRLNRNRSLLKTSGGTGPSNSLNRRSRNFRDVMFSTTDGKPPTNRLLLRSSSKRSRSLPKVLGTTPQNLLELRWNKARSVSRPISGGREPAMSAWLRSMPATTVSDSFAGEGAQKIPLYEHTLGPLQFLVVLSGSEWMFFFKACRAMYARRRFRFWKM</sequence>
<name>A0A5A7QAI1_STRAF</name>
<gene>
    <name evidence="2" type="ORF">STAS_18817</name>
</gene>
<evidence type="ECO:0000313" key="3">
    <source>
        <dbReference type="Proteomes" id="UP000325081"/>
    </source>
</evidence>
<protein>
    <submittedName>
        <fullName evidence="2">Ig kappa chain V-VI region NQ2-6.1</fullName>
    </submittedName>
</protein>
<dbReference type="Proteomes" id="UP000325081">
    <property type="component" value="Unassembled WGS sequence"/>
</dbReference>
<dbReference type="OrthoDB" id="1504534at2759"/>
<accession>A0A5A7QAI1</accession>
<evidence type="ECO:0000256" key="1">
    <source>
        <dbReference type="SAM" id="MobiDB-lite"/>
    </source>
</evidence>
<dbReference type="AlphaFoldDB" id="A0A5A7QAI1"/>
<organism evidence="2 3">
    <name type="scientific">Striga asiatica</name>
    <name type="common">Asiatic witchweed</name>
    <name type="synonym">Buchnera asiatica</name>
    <dbReference type="NCBI Taxonomy" id="4170"/>
    <lineage>
        <taxon>Eukaryota</taxon>
        <taxon>Viridiplantae</taxon>
        <taxon>Streptophyta</taxon>
        <taxon>Embryophyta</taxon>
        <taxon>Tracheophyta</taxon>
        <taxon>Spermatophyta</taxon>
        <taxon>Magnoliopsida</taxon>
        <taxon>eudicotyledons</taxon>
        <taxon>Gunneridae</taxon>
        <taxon>Pentapetalae</taxon>
        <taxon>asterids</taxon>
        <taxon>lamiids</taxon>
        <taxon>Lamiales</taxon>
        <taxon>Orobanchaceae</taxon>
        <taxon>Buchnereae</taxon>
        <taxon>Striga</taxon>
    </lineage>
</organism>
<comment type="caution">
    <text evidence="2">The sequence shown here is derived from an EMBL/GenBank/DDBJ whole genome shotgun (WGS) entry which is preliminary data.</text>
</comment>
<dbReference type="EMBL" id="BKCP01006272">
    <property type="protein sequence ID" value="GER42054.1"/>
    <property type="molecule type" value="Genomic_DNA"/>
</dbReference>
<evidence type="ECO:0000313" key="2">
    <source>
        <dbReference type="EMBL" id="GER42054.1"/>
    </source>
</evidence>
<feature type="region of interest" description="Disordered" evidence="1">
    <location>
        <begin position="1"/>
        <end position="43"/>
    </location>
</feature>
<proteinExistence type="predicted"/>
<reference evidence="3" key="1">
    <citation type="journal article" date="2019" name="Curr. Biol.">
        <title>Genome Sequence of Striga asiatica Provides Insight into the Evolution of Plant Parasitism.</title>
        <authorList>
            <person name="Yoshida S."/>
            <person name="Kim S."/>
            <person name="Wafula E.K."/>
            <person name="Tanskanen J."/>
            <person name="Kim Y.M."/>
            <person name="Honaas L."/>
            <person name="Yang Z."/>
            <person name="Spallek T."/>
            <person name="Conn C.E."/>
            <person name="Ichihashi Y."/>
            <person name="Cheong K."/>
            <person name="Cui S."/>
            <person name="Der J.P."/>
            <person name="Gundlach H."/>
            <person name="Jiao Y."/>
            <person name="Hori C."/>
            <person name="Ishida J.K."/>
            <person name="Kasahara H."/>
            <person name="Kiba T."/>
            <person name="Kim M.S."/>
            <person name="Koo N."/>
            <person name="Laohavisit A."/>
            <person name="Lee Y.H."/>
            <person name="Lumba S."/>
            <person name="McCourt P."/>
            <person name="Mortimer J.C."/>
            <person name="Mutuku J.M."/>
            <person name="Nomura T."/>
            <person name="Sasaki-Sekimoto Y."/>
            <person name="Seto Y."/>
            <person name="Wang Y."/>
            <person name="Wakatake T."/>
            <person name="Sakakibara H."/>
            <person name="Demura T."/>
            <person name="Yamaguchi S."/>
            <person name="Yoneyama K."/>
            <person name="Manabe R.I."/>
            <person name="Nelson D.C."/>
            <person name="Schulman A.H."/>
            <person name="Timko M.P."/>
            <person name="dePamphilis C.W."/>
            <person name="Choi D."/>
            <person name="Shirasu K."/>
        </authorList>
    </citation>
    <scope>NUCLEOTIDE SEQUENCE [LARGE SCALE GENOMIC DNA]</scope>
    <source>
        <strain evidence="3">cv. UVA1</strain>
    </source>
</reference>